<evidence type="ECO:0000256" key="4">
    <source>
        <dbReference type="ARBA" id="ARBA00022640"/>
    </source>
</evidence>
<proteinExistence type="inferred from homology"/>
<dbReference type="PANTHER" id="PTHR32523">
    <property type="entry name" value="PHYTOL KINASE 1, CHLOROPLASTIC"/>
    <property type="match status" value="1"/>
</dbReference>
<dbReference type="GO" id="GO:0010276">
    <property type="term" value="F:phytol kinase activity"/>
    <property type="evidence" value="ECO:0007669"/>
    <property type="project" value="UniProtKB-EC"/>
</dbReference>
<protein>
    <recommendedName>
        <fullName evidence="15">phytol kinase</fullName>
        <ecNumber evidence="15">2.7.1.182</ecNumber>
    </recommendedName>
</protein>
<accession>A0A835Y7F4</accession>
<dbReference type="InterPro" id="IPR002893">
    <property type="entry name" value="Znf_MYND"/>
</dbReference>
<organism evidence="20 21">
    <name type="scientific">Edaphochlamys debaryana</name>
    <dbReference type="NCBI Taxonomy" id="47281"/>
    <lineage>
        <taxon>Eukaryota</taxon>
        <taxon>Viridiplantae</taxon>
        <taxon>Chlorophyta</taxon>
        <taxon>core chlorophytes</taxon>
        <taxon>Chlorophyceae</taxon>
        <taxon>CS clade</taxon>
        <taxon>Chlamydomonadales</taxon>
        <taxon>Chlamydomonadales incertae sedis</taxon>
        <taxon>Edaphochlamys</taxon>
    </lineage>
</organism>
<evidence type="ECO:0000313" key="20">
    <source>
        <dbReference type="EMBL" id="KAG2497655.1"/>
    </source>
</evidence>
<keyword evidence="7" id="KW-0479">Metal-binding</keyword>
<dbReference type="EMBL" id="JAEHOE010000013">
    <property type="protein sequence ID" value="KAG2497655.1"/>
    <property type="molecule type" value="Genomic_DNA"/>
</dbReference>
<evidence type="ECO:0000256" key="16">
    <source>
        <dbReference type="ARBA" id="ARBA00048889"/>
    </source>
</evidence>
<gene>
    <name evidence="20" type="ORF">HYH03_004394</name>
</gene>
<keyword evidence="10" id="KW-0862">Zinc</keyword>
<reference evidence="20" key="1">
    <citation type="journal article" date="2020" name="bioRxiv">
        <title>Comparative genomics of Chlamydomonas.</title>
        <authorList>
            <person name="Craig R.J."/>
            <person name="Hasan A.R."/>
            <person name="Ness R.W."/>
            <person name="Keightley P.D."/>
        </authorList>
    </citation>
    <scope>NUCLEOTIDE SEQUENCE</scope>
    <source>
        <strain evidence="20">CCAP 11/70</strain>
    </source>
</reference>
<sequence length="687" mass="70521">MPRSSWWRDAASTLSNEQAARALALQDTLFKTRALSAAARQAAAASAALRGSPAAAAATASSARLRLRAAQQAAALMKLLGVLANLAKAKQRQGLVISLLAALRESSLLSHLGRLLLLLPPPPGEEPVPQALLTAHRDACLELCRAVSLTSSAASLLGGDPERHVRPALGPCAGHALLTLGSAALAASDLGPCGLPYSPVPLVPEQGGAPYPCVSGVVFFYGAVEMKIDRLRPRPTVHPRAAIRLMLRALKLCGASARAKLPGAVRRGPQGMLSVDVSLGGSRRAGLQDFKLLLPPAEVGELSYHALSTLLFTVRRWPAAWVAEAAAGWAPLVTSVVHTLPAAGAKMDLWLSALPPLLADAGAPLLDKQGKSGAVALTGLMQRPSPEHFTSSLLPELSRIAQKAAQCAHSEPAWVEAAPVLSAFATTFLRAYANAIGLSGREDTAVGSGPDAGGGVRGLGGAPPLPGASSGRRAQRAAPGPGGSAEGPAPAPGHRLASTVGLHFLVEECGAVRLLGALLDLAPLPGALQALPMVTLGGLANCYPRLYRYAEIAPVVLGAGLGTAVWRPPALRAFARLLKPSYPDLGLIMEAVAGAMERPEQLSLGPLPETVAEMAAEAERLAALKAEAWALLTACANPACANLAGDSEAGLQLKRCRGCAQASYCSGECQAAHWKAGHKAVCVAEGG</sequence>
<evidence type="ECO:0000256" key="3">
    <source>
        <dbReference type="ARBA" id="ARBA00022528"/>
    </source>
</evidence>
<feature type="domain" description="MYND-type" evidence="19">
    <location>
        <begin position="637"/>
        <end position="682"/>
    </location>
</feature>
<evidence type="ECO:0000256" key="6">
    <source>
        <dbReference type="ARBA" id="ARBA00022692"/>
    </source>
</evidence>
<dbReference type="Proteomes" id="UP000612055">
    <property type="component" value="Unassembled WGS sequence"/>
</dbReference>
<evidence type="ECO:0000256" key="10">
    <source>
        <dbReference type="ARBA" id="ARBA00022833"/>
    </source>
</evidence>
<dbReference type="InterPro" id="IPR039606">
    <property type="entry name" value="Phytol/farnesol_kinase"/>
</dbReference>
<dbReference type="GO" id="GO:0016020">
    <property type="term" value="C:membrane"/>
    <property type="evidence" value="ECO:0007669"/>
    <property type="project" value="UniProtKB-SubCell"/>
</dbReference>
<feature type="region of interest" description="Disordered" evidence="18">
    <location>
        <begin position="443"/>
        <end position="493"/>
    </location>
</feature>
<keyword evidence="4" id="KW-0934">Plastid</keyword>
<comment type="caution">
    <text evidence="20">The sequence shown here is derived from an EMBL/GenBank/DDBJ whole genome shotgun (WGS) entry which is preliminary data.</text>
</comment>
<evidence type="ECO:0000256" key="18">
    <source>
        <dbReference type="SAM" id="MobiDB-lite"/>
    </source>
</evidence>
<evidence type="ECO:0000256" key="14">
    <source>
        <dbReference type="ARBA" id="ARBA00024015"/>
    </source>
</evidence>
<evidence type="ECO:0000256" key="11">
    <source>
        <dbReference type="ARBA" id="ARBA00022946"/>
    </source>
</evidence>
<keyword evidence="5" id="KW-0808">Transferase</keyword>
<dbReference type="SUPFAM" id="SSF144232">
    <property type="entry name" value="HIT/MYND zinc finger-like"/>
    <property type="match status" value="1"/>
</dbReference>
<name>A0A835Y7F4_9CHLO</name>
<keyword evidence="6" id="KW-0812">Transmembrane</keyword>
<evidence type="ECO:0000259" key="19">
    <source>
        <dbReference type="PROSITE" id="PS50865"/>
    </source>
</evidence>
<evidence type="ECO:0000256" key="2">
    <source>
        <dbReference type="ARBA" id="ARBA00010794"/>
    </source>
</evidence>
<dbReference type="Gene3D" id="6.10.140.2220">
    <property type="match status" value="1"/>
</dbReference>
<dbReference type="PANTHER" id="PTHR32523:SF8">
    <property type="entry name" value="DOLICHOL KINASE"/>
    <property type="match status" value="1"/>
</dbReference>
<comment type="pathway">
    <text evidence="14">Cofactor biosynthesis; tocopherol biosynthesis.</text>
</comment>
<dbReference type="GO" id="GO:0008270">
    <property type="term" value="F:zinc ion binding"/>
    <property type="evidence" value="ECO:0007669"/>
    <property type="project" value="UniProtKB-KW"/>
</dbReference>
<dbReference type="AlphaFoldDB" id="A0A835Y7F4"/>
<keyword evidence="9" id="KW-0418">Kinase</keyword>
<keyword evidence="3" id="KW-0150">Chloroplast</keyword>
<feature type="compositionally biased region" description="Gly residues" evidence="18">
    <location>
        <begin position="450"/>
        <end position="461"/>
    </location>
</feature>
<keyword evidence="13" id="KW-0472">Membrane</keyword>
<comment type="catalytic activity">
    <reaction evidence="16">
        <text>phytol + CTP = phytyl phosphate + CDP + H(+)</text>
        <dbReference type="Rhea" id="RHEA:38055"/>
        <dbReference type="ChEBI" id="CHEBI:15378"/>
        <dbReference type="ChEBI" id="CHEBI:17327"/>
        <dbReference type="ChEBI" id="CHEBI:37563"/>
        <dbReference type="ChEBI" id="CHEBI:58069"/>
        <dbReference type="ChEBI" id="CHEBI:75483"/>
        <dbReference type="EC" id="2.7.1.182"/>
    </reaction>
</comment>
<dbReference type="OrthoDB" id="551166at2759"/>
<feature type="compositionally biased region" description="Low complexity" evidence="18">
    <location>
        <begin position="467"/>
        <end position="479"/>
    </location>
</feature>
<dbReference type="Pfam" id="PF01753">
    <property type="entry name" value="zf-MYND"/>
    <property type="match status" value="1"/>
</dbReference>
<evidence type="ECO:0000256" key="12">
    <source>
        <dbReference type="ARBA" id="ARBA00022989"/>
    </source>
</evidence>
<evidence type="ECO:0000256" key="7">
    <source>
        <dbReference type="ARBA" id="ARBA00022723"/>
    </source>
</evidence>
<comment type="subcellular location">
    <subcellularLocation>
        <location evidence="1">Plastid</location>
        <location evidence="1">Chloroplast membrane</location>
        <topology evidence="1">Multi-pass membrane protein</topology>
    </subcellularLocation>
</comment>
<keyword evidence="21" id="KW-1185">Reference proteome</keyword>
<dbReference type="EC" id="2.7.1.182" evidence="15"/>
<dbReference type="PROSITE" id="PS50865">
    <property type="entry name" value="ZF_MYND_2"/>
    <property type="match status" value="1"/>
</dbReference>
<evidence type="ECO:0000256" key="5">
    <source>
        <dbReference type="ARBA" id="ARBA00022679"/>
    </source>
</evidence>
<keyword evidence="12" id="KW-1133">Transmembrane helix</keyword>
<keyword evidence="8 17" id="KW-0863">Zinc-finger</keyword>
<comment type="similarity">
    <text evidence="2">Belongs to the polyprenol kinase family.</text>
</comment>
<evidence type="ECO:0000313" key="21">
    <source>
        <dbReference type="Proteomes" id="UP000612055"/>
    </source>
</evidence>
<evidence type="ECO:0000256" key="9">
    <source>
        <dbReference type="ARBA" id="ARBA00022777"/>
    </source>
</evidence>
<evidence type="ECO:0000256" key="1">
    <source>
        <dbReference type="ARBA" id="ARBA00004508"/>
    </source>
</evidence>
<evidence type="ECO:0000256" key="13">
    <source>
        <dbReference type="ARBA" id="ARBA00023136"/>
    </source>
</evidence>
<dbReference type="GO" id="GO:0009507">
    <property type="term" value="C:chloroplast"/>
    <property type="evidence" value="ECO:0007669"/>
    <property type="project" value="UniProtKB-SubCell"/>
</dbReference>
<evidence type="ECO:0000256" key="15">
    <source>
        <dbReference type="ARBA" id="ARBA00039024"/>
    </source>
</evidence>
<keyword evidence="11" id="KW-0809">Transit peptide</keyword>
<evidence type="ECO:0000256" key="17">
    <source>
        <dbReference type="PROSITE-ProRule" id="PRU00134"/>
    </source>
</evidence>
<evidence type="ECO:0000256" key="8">
    <source>
        <dbReference type="ARBA" id="ARBA00022771"/>
    </source>
</evidence>